<gene>
    <name evidence="1" type="ORF">LXT13_03150</name>
</gene>
<evidence type="ECO:0000313" key="2">
    <source>
        <dbReference type="Proteomes" id="UP001200741"/>
    </source>
</evidence>
<evidence type="ECO:0000313" key="1">
    <source>
        <dbReference type="EMBL" id="MCE4553443.1"/>
    </source>
</evidence>
<sequence length="220" mass="24681">MLKPLIERWLGRPRSTTPTWDLSTYPGNDVPHPGHGQAVTEAQAQQNWAQFQATLPERQRVLRDWLVAHGGPDSQALAGLDYARALNAWAKAHWDRLPPFKRLPPHRPWPECPRSGPFVVYSLLGDLALSLGEAIRQANGHWRWGLNLDAVDLADGMHSARRVVLLAPLTRPRPEAAEVSIDVEASVFPPYQYPDDVGFVLLTPWAQLADDAISGRYYDF</sequence>
<reference evidence="1 2" key="1">
    <citation type="submission" date="2021-12" db="EMBL/GenBank/DDBJ databases">
        <title>Genome seq of P8.</title>
        <authorList>
            <person name="Seo T."/>
        </authorList>
    </citation>
    <scope>NUCLEOTIDE SEQUENCE [LARGE SCALE GENOMIC DNA]</scope>
    <source>
        <strain evidence="1 2">P8</strain>
    </source>
</reference>
<dbReference type="RefSeq" id="WP_233370143.1">
    <property type="nucleotide sequence ID" value="NZ_JAJTWU010000001.1"/>
</dbReference>
<dbReference type="EMBL" id="JAJTWU010000001">
    <property type="protein sequence ID" value="MCE4553443.1"/>
    <property type="molecule type" value="Genomic_DNA"/>
</dbReference>
<accession>A0ABS8XQL3</accession>
<proteinExistence type="predicted"/>
<dbReference type="Proteomes" id="UP001200741">
    <property type="component" value="Unassembled WGS sequence"/>
</dbReference>
<name>A0ABS8XQL3_9BURK</name>
<comment type="caution">
    <text evidence="1">The sequence shown here is derived from an EMBL/GenBank/DDBJ whole genome shotgun (WGS) entry which is preliminary data.</text>
</comment>
<protein>
    <submittedName>
        <fullName evidence="1">Uncharacterized protein</fullName>
    </submittedName>
</protein>
<organism evidence="1 2">
    <name type="scientific">Pelomonas cellulosilytica</name>
    <dbReference type="NCBI Taxonomy" id="2906762"/>
    <lineage>
        <taxon>Bacteria</taxon>
        <taxon>Pseudomonadati</taxon>
        <taxon>Pseudomonadota</taxon>
        <taxon>Betaproteobacteria</taxon>
        <taxon>Burkholderiales</taxon>
        <taxon>Sphaerotilaceae</taxon>
        <taxon>Roseateles</taxon>
    </lineage>
</organism>
<keyword evidence="2" id="KW-1185">Reference proteome</keyword>